<keyword evidence="2" id="KW-1185">Reference proteome</keyword>
<dbReference type="PANTHER" id="PTHR48228:SF4">
    <property type="entry name" value="BLR3030 PROTEIN"/>
    <property type="match status" value="1"/>
</dbReference>
<evidence type="ECO:0000313" key="2">
    <source>
        <dbReference type="Proteomes" id="UP000636956"/>
    </source>
</evidence>
<dbReference type="Gene3D" id="3.40.50.10540">
    <property type="entry name" value="Crotonobetainyl-coa:carnitine coa-transferase, domain 1"/>
    <property type="match status" value="1"/>
</dbReference>
<gene>
    <name evidence="1" type="ORF">GCM10011372_16520</name>
</gene>
<dbReference type="AlphaFoldDB" id="A0A917PHM7"/>
<dbReference type="EMBL" id="BMMD01000007">
    <property type="protein sequence ID" value="GGJ78896.1"/>
    <property type="molecule type" value="Genomic_DNA"/>
</dbReference>
<dbReference type="Pfam" id="PF02515">
    <property type="entry name" value="CoA_transf_3"/>
    <property type="match status" value="1"/>
</dbReference>
<organism evidence="1 2">
    <name type="scientific">Agromyces bauzanensis</name>
    <dbReference type="NCBI Taxonomy" id="1308924"/>
    <lineage>
        <taxon>Bacteria</taxon>
        <taxon>Bacillati</taxon>
        <taxon>Actinomycetota</taxon>
        <taxon>Actinomycetes</taxon>
        <taxon>Micrococcales</taxon>
        <taxon>Microbacteriaceae</taxon>
        <taxon>Agromyces</taxon>
    </lineage>
</organism>
<dbReference type="InterPro" id="IPR003673">
    <property type="entry name" value="CoA-Trfase_fam_III"/>
</dbReference>
<proteinExistence type="predicted"/>
<reference evidence="1" key="1">
    <citation type="journal article" date="2014" name="Int. J. Syst. Evol. Microbiol.">
        <title>Complete genome sequence of Corynebacterium casei LMG S-19264T (=DSM 44701T), isolated from a smear-ripened cheese.</title>
        <authorList>
            <consortium name="US DOE Joint Genome Institute (JGI-PGF)"/>
            <person name="Walter F."/>
            <person name="Albersmeier A."/>
            <person name="Kalinowski J."/>
            <person name="Ruckert C."/>
        </authorList>
    </citation>
    <scope>NUCLEOTIDE SEQUENCE</scope>
    <source>
        <strain evidence="1">CGMCC 1.8984</strain>
    </source>
</reference>
<protein>
    <submittedName>
        <fullName evidence="1">L-carnitine dehydratase</fullName>
    </submittedName>
</protein>
<dbReference type="Proteomes" id="UP000636956">
    <property type="component" value="Unassembled WGS sequence"/>
</dbReference>
<dbReference type="SUPFAM" id="SSF89796">
    <property type="entry name" value="CoA-transferase family III (CaiB/BaiF)"/>
    <property type="match status" value="2"/>
</dbReference>
<dbReference type="InterPro" id="IPR050509">
    <property type="entry name" value="CoA-transferase_III"/>
</dbReference>
<dbReference type="RefSeq" id="WP_188742946.1">
    <property type="nucleotide sequence ID" value="NZ_BAABFW010000018.1"/>
</dbReference>
<name>A0A917PHM7_9MICO</name>
<sequence length="460" mass="48522">MATGSAERLVRRVWAELSRAPSELDALGTLPEAPLPARLDVSGLAVGAVAAASLAAASKVGGGLGAGRLRLDGDRIAAAFTEDRVFRWNGERPDVRAPLSGFWCAADGWVRTHGNYPHHARALRRVLGVPESAGSDEVAAAIRDRRAEELSAAVTAAEGLCVVVRAEDPPVDAELLERPLIEVTSLGAASARRRPRSTDAAAAPLAGVRVLDLTRVIAGPVATRTLALLGADVLRVDPPEPAELGWQHVLMGAGKRSTILDVRRASDAATFNMLLGSADVVVLGYRPASLARHRLDPWSLVAWHPGLVIAQLSAWGFDGDEAERAGFDSLVQAASGIAFVEGEPDRPGALPAQALDHGTGYLLAAAVITLLERQSSEGGSWLARMTPRRTASELLAMPRTAELEPAAALSGHEHPAQAAEVSGAIGELRLVRPAIVLQSPLEEWPAAPHRWGSDRPEWRG</sequence>
<evidence type="ECO:0000313" key="1">
    <source>
        <dbReference type="EMBL" id="GGJ78896.1"/>
    </source>
</evidence>
<dbReference type="PANTHER" id="PTHR48228">
    <property type="entry name" value="SUCCINYL-COA--D-CITRAMALATE COA-TRANSFERASE"/>
    <property type="match status" value="1"/>
</dbReference>
<dbReference type="GO" id="GO:0003824">
    <property type="term" value="F:catalytic activity"/>
    <property type="evidence" value="ECO:0007669"/>
    <property type="project" value="InterPro"/>
</dbReference>
<accession>A0A917PHM7</accession>
<dbReference type="InterPro" id="IPR023606">
    <property type="entry name" value="CoA-Trfase_III_dom_1_sf"/>
</dbReference>
<reference evidence="1" key="2">
    <citation type="submission" date="2020-09" db="EMBL/GenBank/DDBJ databases">
        <authorList>
            <person name="Sun Q."/>
            <person name="Zhou Y."/>
        </authorList>
    </citation>
    <scope>NUCLEOTIDE SEQUENCE</scope>
    <source>
        <strain evidence="1">CGMCC 1.8984</strain>
    </source>
</reference>
<comment type="caution">
    <text evidence="1">The sequence shown here is derived from an EMBL/GenBank/DDBJ whole genome shotgun (WGS) entry which is preliminary data.</text>
</comment>